<protein>
    <submittedName>
        <fullName evidence="3">UspA domain protein</fullName>
    </submittedName>
</protein>
<accession>M5RAR6</accession>
<name>M5RAR6_9BACT</name>
<dbReference type="InterPro" id="IPR014729">
    <property type="entry name" value="Rossmann-like_a/b/a_fold"/>
</dbReference>
<dbReference type="RefSeq" id="WP_008707404.1">
    <property type="nucleotide sequence ID" value="NZ_ANOG01000988.1"/>
</dbReference>
<dbReference type="PRINTS" id="PR01438">
    <property type="entry name" value="UNVRSLSTRESS"/>
</dbReference>
<feature type="non-terminal residue" evidence="3">
    <location>
        <position position="188"/>
    </location>
</feature>
<dbReference type="AlphaFoldDB" id="M5RAR6"/>
<organism evidence="3 4">
    <name type="scientific">Rhodopirellula maiorica SM1</name>
    <dbReference type="NCBI Taxonomy" id="1265738"/>
    <lineage>
        <taxon>Bacteria</taxon>
        <taxon>Pseudomonadati</taxon>
        <taxon>Planctomycetota</taxon>
        <taxon>Planctomycetia</taxon>
        <taxon>Pirellulales</taxon>
        <taxon>Pirellulaceae</taxon>
        <taxon>Novipirellula</taxon>
    </lineage>
</organism>
<evidence type="ECO:0000313" key="3">
    <source>
        <dbReference type="EMBL" id="EMI16156.1"/>
    </source>
</evidence>
<keyword evidence="4" id="KW-1185">Reference proteome</keyword>
<dbReference type="Pfam" id="PF00582">
    <property type="entry name" value="Usp"/>
    <property type="match status" value="1"/>
</dbReference>
<sequence length="188" mass="20547">MKNIVLATDGSKSAEVAARFLAHLPHPDKVDLTVVSVIEIPSVDRAYPMSDWMLKSIERERSYAHQCFAMVQSMFEGANVSLRHEIREGDRGVAIVHVASEFGADLVVLGARGHSVVGRLLLGSTSEFVATHAHCSVLVVRSRVVDDPDRPLRIAIGYEETASAQGALEEFVETGLGEDDRRRSGFGY</sequence>
<dbReference type="OrthoDB" id="6368426at2"/>
<reference evidence="3 4" key="1">
    <citation type="journal article" date="2013" name="Mar. Genomics">
        <title>Expression of sulfatases in Rhodopirellula baltica and the diversity of sulfatases in the genus Rhodopirellula.</title>
        <authorList>
            <person name="Wegner C.E."/>
            <person name="Richter-Heitmann T."/>
            <person name="Klindworth A."/>
            <person name="Klockow C."/>
            <person name="Richter M."/>
            <person name="Achstetter T."/>
            <person name="Glockner F.O."/>
            <person name="Harder J."/>
        </authorList>
    </citation>
    <scope>NUCLEOTIDE SEQUENCE [LARGE SCALE GENOMIC DNA]</scope>
    <source>
        <strain evidence="3 4">SM1</strain>
    </source>
</reference>
<comment type="caution">
    <text evidence="3">The sequence shown here is derived from an EMBL/GenBank/DDBJ whole genome shotgun (WGS) entry which is preliminary data.</text>
</comment>
<dbReference type="PANTHER" id="PTHR43010:SF1">
    <property type="entry name" value="USPA DOMAIN-CONTAINING PROTEIN"/>
    <property type="match status" value="1"/>
</dbReference>
<dbReference type="SUPFAM" id="SSF52402">
    <property type="entry name" value="Adenine nucleotide alpha hydrolases-like"/>
    <property type="match status" value="1"/>
</dbReference>
<dbReference type="Gene3D" id="3.40.50.620">
    <property type="entry name" value="HUPs"/>
    <property type="match status" value="1"/>
</dbReference>
<dbReference type="EMBL" id="ANOG01000988">
    <property type="protein sequence ID" value="EMI16156.1"/>
    <property type="molecule type" value="Genomic_DNA"/>
</dbReference>
<dbReference type="CDD" id="cd00293">
    <property type="entry name" value="USP-like"/>
    <property type="match status" value="1"/>
</dbReference>
<dbReference type="InterPro" id="IPR051688">
    <property type="entry name" value="USP_A"/>
</dbReference>
<dbReference type="InterPro" id="IPR006016">
    <property type="entry name" value="UspA"/>
</dbReference>
<dbReference type="InterPro" id="IPR006015">
    <property type="entry name" value="Universal_stress_UspA"/>
</dbReference>
<proteinExistence type="inferred from homology"/>
<dbReference type="Proteomes" id="UP000011991">
    <property type="component" value="Unassembled WGS sequence"/>
</dbReference>
<evidence type="ECO:0000256" key="1">
    <source>
        <dbReference type="ARBA" id="ARBA00008791"/>
    </source>
</evidence>
<evidence type="ECO:0000259" key="2">
    <source>
        <dbReference type="Pfam" id="PF00582"/>
    </source>
</evidence>
<gene>
    <name evidence="3" type="ORF">RMSM_06910</name>
</gene>
<evidence type="ECO:0000313" key="4">
    <source>
        <dbReference type="Proteomes" id="UP000011991"/>
    </source>
</evidence>
<dbReference type="PANTHER" id="PTHR43010">
    <property type="entry name" value="UNIVERSAL STRESS PROTEIN SLR1230"/>
    <property type="match status" value="1"/>
</dbReference>
<feature type="domain" description="UspA" evidence="2">
    <location>
        <begin position="1"/>
        <end position="141"/>
    </location>
</feature>
<comment type="similarity">
    <text evidence="1">Belongs to the universal stress protein A family.</text>
</comment>